<evidence type="ECO:0000313" key="3">
    <source>
        <dbReference type="EMBL" id="PKI53079.1"/>
    </source>
</evidence>
<dbReference type="EMBL" id="PGOL01001886">
    <property type="protein sequence ID" value="PKI53079.1"/>
    <property type="molecule type" value="Genomic_DNA"/>
</dbReference>
<dbReference type="InterPro" id="IPR003439">
    <property type="entry name" value="ABC_transporter-like_ATP-bd"/>
</dbReference>
<proteinExistence type="predicted"/>
<dbReference type="STRING" id="22663.A0A2I0JA04"/>
<evidence type="ECO:0000259" key="2">
    <source>
        <dbReference type="Pfam" id="PF00005"/>
    </source>
</evidence>
<dbReference type="GO" id="GO:0016887">
    <property type="term" value="F:ATP hydrolysis activity"/>
    <property type="evidence" value="ECO:0007669"/>
    <property type="project" value="InterPro"/>
</dbReference>
<name>A0A2I0JA04_PUNGR</name>
<comment type="caution">
    <text evidence="3">The sequence shown here is derived from an EMBL/GenBank/DDBJ whole genome shotgun (WGS) entry which is preliminary data.</text>
</comment>
<organism evidence="3 4">
    <name type="scientific">Punica granatum</name>
    <name type="common">Pomegranate</name>
    <dbReference type="NCBI Taxonomy" id="22663"/>
    <lineage>
        <taxon>Eukaryota</taxon>
        <taxon>Viridiplantae</taxon>
        <taxon>Streptophyta</taxon>
        <taxon>Embryophyta</taxon>
        <taxon>Tracheophyta</taxon>
        <taxon>Spermatophyta</taxon>
        <taxon>Magnoliopsida</taxon>
        <taxon>eudicotyledons</taxon>
        <taxon>Gunneridae</taxon>
        <taxon>Pentapetalae</taxon>
        <taxon>rosids</taxon>
        <taxon>malvids</taxon>
        <taxon>Myrtales</taxon>
        <taxon>Lythraceae</taxon>
        <taxon>Punica</taxon>
    </lineage>
</organism>
<evidence type="ECO:0000256" key="1">
    <source>
        <dbReference type="SAM" id="MobiDB-lite"/>
    </source>
</evidence>
<keyword evidence="4" id="KW-1185">Reference proteome</keyword>
<dbReference type="AlphaFoldDB" id="A0A2I0JA04"/>
<dbReference type="SUPFAM" id="SSF52540">
    <property type="entry name" value="P-loop containing nucleoside triphosphate hydrolases"/>
    <property type="match status" value="1"/>
</dbReference>
<dbReference type="InterPro" id="IPR027417">
    <property type="entry name" value="P-loop_NTPase"/>
</dbReference>
<dbReference type="Pfam" id="PF00005">
    <property type="entry name" value="ABC_tran"/>
    <property type="match status" value="1"/>
</dbReference>
<dbReference type="GO" id="GO:0005524">
    <property type="term" value="F:ATP binding"/>
    <property type="evidence" value="ECO:0007669"/>
    <property type="project" value="InterPro"/>
</dbReference>
<reference evidence="3 4" key="1">
    <citation type="submission" date="2017-11" db="EMBL/GenBank/DDBJ databases">
        <title>De-novo sequencing of pomegranate (Punica granatum L.) genome.</title>
        <authorList>
            <person name="Akparov Z."/>
            <person name="Amiraslanov A."/>
            <person name="Hajiyeva S."/>
            <person name="Abbasov M."/>
            <person name="Kaur K."/>
            <person name="Hamwieh A."/>
            <person name="Solovyev V."/>
            <person name="Salamov A."/>
            <person name="Braich B."/>
            <person name="Kosarev P."/>
            <person name="Mahmoud A."/>
            <person name="Hajiyev E."/>
            <person name="Babayeva S."/>
            <person name="Izzatullayeva V."/>
            <person name="Mammadov A."/>
            <person name="Mammadov A."/>
            <person name="Sharifova S."/>
            <person name="Ojaghi J."/>
            <person name="Eynullazada K."/>
            <person name="Bayramov B."/>
            <person name="Abdulazimova A."/>
            <person name="Shahmuradov I."/>
        </authorList>
    </citation>
    <scope>NUCLEOTIDE SEQUENCE [LARGE SCALE GENOMIC DNA]</scope>
    <source>
        <strain evidence="4">cv. AG2017</strain>
        <tissue evidence="3">Leaf</tissue>
    </source>
</reference>
<gene>
    <name evidence="3" type="ORF">CRG98_026540</name>
</gene>
<dbReference type="Proteomes" id="UP000233551">
    <property type="component" value="Unassembled WGS sequence"/>
</dbReference>
<protein>
    <recommendedName>
        <fullName evidence="2">ABC transporter domain-containing protein</fullName>
    </recommendedName>
</protein>
<feature type="compositionally biased region" description="Low complexity" evidence="1">
    <location>
        <begin position="1"/>
        <end position="20"/>
    </location>
</feature>
<feature type="region of interest" description="Disordered" evidence="1">
    <location>
        <begin position="1"/>
        <end position="25"/>
    </location>
</feature>
<dbReference type="PANTHER" id="PTHR48040:SF47">
    <property type="entry name" value="ABC TRANSPORTER DOMAIN-CONTAINING PROTEIN"/>
    <property type="match status" value="1"/>
</dbReference>
<sequence>MSSLRISASSSKSSLGLNSSKDNDYDECDLQQSIIERLQTSERLRSSLSGKDDNESNIMAVDITKVAPVERHLFVEKLVKHIQHDNGFAKLAHLMGNEARISIIDGVSGIIKPGRNPTNLSICTRMTLLLGPPGCGMTTFLKVLSGILHRALKVTGELSYNGYKLDEFIPQKTLAYVSQDDLHIAEMTVRATWTSLHNAKALAAEKIMMEVSRREMEAGIFPDPDVDTYVKAVALKGQKRPLQTDYNLKILRLDSCADSLVGDAMRRGISGGQKK</sequence>
<feature type="domain" description="ABC transporter" evidence="2">
    <location>
        <begin position="125"/>
        <end position="275"/>
    </location>
</feature>
<dbReference type="Gene3D" id="3.40.50.300">
    <property type="entry name" value="P-loop containing nucleotide triphosphate hydrolases"/>
    <property type="match status" value="1"/>
</dbReference>
<evidence type="ECO:0000313" key="4">
    <source>
        <dbReference type="Proteomes" id="UP000233551"/>
    </source>
</evidence>
<accession>A0A2I0JA04</accession>
<dbReference type="PANTHER" id="PTHR48040">
    <property type="entry name" value="PLEIOTROPIC DRUG RESISTANCE PROTEIN 1-LIKE ISOFORM X1"/>
    <property type="match status" value="1"/>
</dbReference>